<protein>
    <submittedName>
        <fullName evidence="3">Helix-turn-helix transcriptional regulator</fullName>
    </submittedName>
</protein>
<evidence type="ECO:0000313" key="4">
    <source>
        <dbReference type="Proteomes" id="UP001597187"/>
    </source>
</evidence>
<sequence>MESPFDDIAFLARSPNRVRVLAALSSGPHTRDDLRSTTDVSAVTVKRSVADLLERGWAEEVAPAGGGRTYRTTRLGDHVLADFSRLETTVRAAQRLGPVVEWLPEDLLDLDLRVFADAFVLDPDRYDPTAQLDRWLDLTRSAEHTTLVTNVVSEVLLDAYRDCIVDGGMRFEAVLSASAADRVDASPRMRAWTREMLDTDRATLYRSEASLPHVVGVFGDTVGVVATDDYGATRVGIESDAEAVREWARATYERYRADATPFVPTPDD</sequence>
<dbReference type="Proteomes" id="UP001597187">
    <property type="component" value="Unassembled WGS sequence"/>
</dbReference>
<dbReference type="InterPro" id="IPR036390">
    <property type="entry name" value="WH_DNA-bd_sf"/>
</dbReference>
<accession>A0ABD6ASV5</accession>
<keyword evidence="4" id="KW-1185">Reference proteome</keyword>
<dbReference type="Pfam" id="PF08350">
    <property type="entry name" value="FilR1_middle"/>
    <property type="match status" value="1"/>
</dbReference>
<organism evidence="3 4">
    <name type="scientific">Halomarina rubra</name>
    <dbReference type="NCBI Taxonomy" id="2071873"/>
    <lineage>
        <taxon>Archaea</taxon>
        <taxon>Methanobacteriati</taxon>
        <taxon>Methanobacteriota</taxon>
        <taxon>Stenosarchaea group</taxon>
        <taxon>Halobacteria</taxon>
        <taxon>Halobacteriales</taxon>
        <taxon>Natronomonadaceae</taxon>
        <taxon>Halomarina</taxon>
    </lineage>
</organism>
<dbReference type="InterPro" id="IPR057527">
    <property type="entry name" value="HVO_A0261-like_N"/>
</dbReference>
<dbReference type="InterPro" id="IPR013561">
    <property type="entry name" value="FilR1_middle_dom"/>
</dbReference>
<name>A0ABD6ASV5_9EURY</name>
<proteinExistence type="predicted"/>
<dbReference type="EMBL" id="JBHUDC010000002">
    <property type="protein sequence ID" value="MFD1512009.1"/>
    <property type="molecule type" value="Genomic_DNA"/>
</dbReference>
<dbReference type="Gene3D" id="1.10.10.10">
    <property type="entry name" value="Winged helix-like DNA-binding domain superfamily/Winged helix DNA-binding domain"/>
    <property type="match status" value="1"/>
</dbReference>
<dbReference type="AlphaFoldDB" id="A0ABD6ASV5"/>
<reference evidence="3 4" key="1">
    <citation type="journal article" date="2019" name="Int. J. Syst. Evol. Microbiol.">
        <title>The Global Catalogue of Microorganisms (GCM) 10K type strain sequencing project: providing services to taxonomists for standard genome sequencing and annotation.</title>
        <authorList>
            <consortium name="The Broad Institute Genomics Platform"/>
            <consortium name="The Broad Institute Genome Sequencing Center for Infectious Disease"/>
            <person name="Wu L."/>
            <person name="Ma J."/>
        </authorList>
    </citation>
    <scope>NUCLEOTIDE SEQUENCE [LARGE SCALE GENOMIC DNA]</scope>
    <source>
        <strain evidence="3 4">CGMCC 1.12563</strain>
    </source>
</reference>
<evidence type="ECO:0000259" key="2">
    <source>
        <dbReference type="Pfam" id="PF25213"/>
    </source>
</evidence>
<evidence type="ECO:0000313" key="3">
    <source>
        <dbReference type="EMBL" id="MFD1512009.1"/>
    </source>
</evidence>
<feature type="domain" description="HVO-A0261-like N-terminal" evidence="2">
    <location>
        <begin position="6"/>
        <end position="95"/>
    </location>
</feature>
<gene>
    <name evidence="3" type="ORF">ACFSBT_01780</name>
</gene>
<dbReference type="SUPFAM" id="SSF46785">
    <property type="entry name" value="Winged helix' DNA-binding domain"/>
    <property type="match status" value="1"/>
</dbReference>
<dbReference type="InterPro" id="IPR036388">
    <property type="entry name" value="WH-like_DNA-bd_sf"/>
</dbReference>
<dbReference type="Pfam" id="PF25213">
    <property type="entry name" value="HVO_A0261_N"/>
    <property type="match status" value="1"/>
</dbReference>
<evidence type="ECO:0000259" key="1">
    <source>
        <dbReference type="Pfam" id="PF08350"/>
    </source>
</evidence>
<dbReference type="RefSeq" id="WP_250871996.1">
    <property type="nucleotide sequence ID" value="NZ_JALXFV010000002.1"/>
</dbReference>
<feature type="domain" description="Methanogenesis regulatory protein FilR1 middle" evidence="1">
    <location>
        <begin position="128"/>
        <end position="258"/>
    </location>
</feature>
<comment type="caution">
    <text evidence="3">The sequence shown here is derived from an EMBL/GenBank/DDBJ whole genome shotgun (WGS) entry which is preliminary data.</text>
</comment>